<keyword evidence="5 7" id="KW-0472">Membrane</keyword>
<dbReference type="Proteomes" id="UP000604475">
    <property type="component" value="Unassembled WGS sequence"/>
</dbReference>
<feature type="region of interest" description="Disordered" evidence="6">
    <location>
        <begin position="530"/>
        <end position="587"/>
    </location>
</feature>
<evidence type="ECO:0000256" key="6">
    <source>
        <dbReference type="SAM" id="MobiDB-lite"/>
    </source>
</evidence>
<dbReference type="EMBL" id="JAEACQ010000179">
    <property type="protein sequence ID" value="MBL7628241.1"/>
    <property type="molecule type" value="Genomic_DNA"/>
</dbReference>
<gene>
    <name evidence="8" type="ORF">I7412_14000</name>
</gene>
<feature type="transmembrane region" description="Helical" evidence="7">
    <location>
        <begin position="71"/>
        <end position="92"/>
    </location>
</feature>
<evidence type="ECO:0000256" key="3">
    <source>
        <dbReference type="ARBA" id="ARBA00022692"/>
    </source>
</evidence>
<dbReference type="PANTHER" id="PTHR30250:SF26">
    <property type="entry name" value="PSMA PROTEIN"/>
    <property type="match status" value="1"/>
</dbReference>
<dbReference type="InterPro" id="IPR050833">
    <property type="entry name" value="Poly_Biosynth_Transport"/>
</dbReference>
<feature type="transmembrane region" description="Helical" evidence="7">
    <location>
        <begin position="386"/>
        <end position="406"/>
    </location>
</feature>
<feature type="compositionally biased region" description="Basic residues" evidence="6">
    <location>
        <begin position="578"/>
        <end position="587"/>
    </location>
</feature>
<feature type="transmembrane region" description="Helical" evidence="7">
    <location>
        <begin position="220"/>
        <end position="253"/>
    </location>
</feature>
<comment type="caution">
    <text evidence="8">The sequence shown here is derived from an EMBL/GenBank/DDBJ whole genome shotgun (WGS) entry which is preliminary data.</text>
</comment>
<feature type="transmembrane region" description="Helical" evidence="7">
    <location>
        <begin position="353"/>
        <end position="380"/>
    </location>
</feature>
<comment type="subcellular location">
    <subcellularLocation>
        <location evidence="1">Cell membrane</location>
        <topology evidence="1">Multi-pass membrane protein</topology>
    </subcellularLocation>
</comment>
<feature type="compositionally biased region" description="Basic and acidic residues" evidence="6">
    <location>
        <begin position="550"/>
        <end position="576"/>
    </location>
</feature>
<dbReference type="RefSeq" id="WP_203003573.1">
    <property type="nucleotide sequence ID" value="NZ_JADWYU010000222.1"/>
</dbReference>
<reference evidence="8" key="1">
    <citation type="submission" date="2020-12" db="EMBL/GenBank/DDBJ databases">
        <title>Genomic characterization of non-nitrogen-fixing Frankia strains.</title>
        <authorList>
            <person name="Carlos-Shanley C."/>
            <person name="Guerra T."/>
            <person name="Hahn D."/>
        </authorList>
    </citation>
    <scope>NUCLEOTIDE SEQUENCE</scope>
    <source>
        <strain evidence="8">CN6</strain>
    </source>
</reference>
<organism evidence="8 9">
    <name type="scientific">Frankia nepalensis</name>
    <dbReference type="NCBI Taxonomy" id="1836974"/>
    <lineage>
        <taxon>Bacteria</taxon>
        <taxon>Bacillati</taxon>
        <taxon>Actinomycetota</taxon>
        <taxon>Actinomycetes</taxon>
        <taxon>Frankiales</taxon>
        <taxon>Frankiaceae</taxon>
        <taxon>Frankia</taxon>
    </lineage>
</organism>
<proteinExistence type="predicted"/>
<evidence type="ECO:0000256" key="7">
    <source>
        <dbReference type="SAM" id="Phobius"/>
    </source>
</evidence>
<dbReference type="PANTHER" id="PTHR30250">
    <property type="entry name" value="PST FAMILY PREDICTED COLANIC ACID TRANSPORTER"/>
    <property type="match status" value="1"/>
</dbReference>
<name>A0A937RLS4_9ACTN</name>
<keyword evidence="4 7" id="KW-1133">Transmembrane helix</keyword>
<keyword evidence="9" id="KW-1185">Reference proteome</keyword>
<evidence type="ECO:0000256" key="5">
    <source>
        <dbReference type="ARBA" id="ARBA00023136"/>
    </source>
</evidence>
<feature type="region of interest" description="Disordered" evidence="6">
    <location>
        <begin position="1"/>
        <end position="61"/>
    </location>
</feature>
<feature type="transmembrane region" description="Helical" evidence="7">
    <location>
        <begin position="413"/>
        <end position="434"/>
    </location>
</feature>
<evidence type="ECO:0000313" key="8">
    <source>
        <dbReference type="EMBL" id="MBL7628241.1"/>
    </source>
</evidence>
<keyword evidence="3 7" id="KW-0812">Transmembrane</keyword>
<evidence type="ECO:0000256" key="4">
    <source>
        <dbReference type="ARBA" id="ARBA00022989"/>
    </source>
</evidence>
<protein>
    <recommendedName>
        <fullName evidence="10">Membrane protein involved in the export of O-antigen and teichoic acid</fullName>
    </recommendedName>
</protein>
<evidence type="ECO:0000256" key="2">
    <source>
        <dbReference type="ARBA" id="ARBA00022475"/>
    </source>
</evidence>
<feature type="transmembrane region" description="Helical" evidence="7">
    <location>
        <begin position="178"/>
        <end position="199"/>
    </location>
</feature>
<feature type="transmembrane region" description="Helical" evidence="7">
    <location>
        <begin position="104"/>
        <end position="133"/>
    </location>
</feature>
<keyword evidence="2" id="KW-1003">Cell membrane</keyword>
<evidence type="ECO:0000256" key="1">
    <source>
        <dbReference type="ARBA" id="ARBA00004651"/>
    </source>
</evidence>
<feature type="transmembrane region" description="Helical" evidence="7">
    <location>
        <begin position="440"/>
        <end position="460"/>
    </location>
</feature>
<feature type="transmembrane region" description="Helical" evidence="7">
    <location>
        <begin position="293"/>
        <end position="315"/>
    </location>
</feature>
<evidence type="ECO:0000313" key="9">
    <source>
        <dbReference type="Proteomes" id="UP000604475"/>
    </source>
</evidence>
<sequence length="587" mass="61450">MSGMDDMLEPLYEAPGQPAPRPRRGRRAEERLPGLEAGQAAESPAAPSNGDQTAKADQATKADQRSLYRNGLALALASALNAVLGAGFWVFAAHSVPRAELGQATALVSALMGLSMLGQLNLGPALAAFLPVAGSRRARLVGGSYLAAVTISLLLGFGFAVVAPRVSSSFSSLHDARLAVFFGVGVAVWSLFALQDSVLTGLRRATWVPIEMTAYNVSKFGLLALLGGGSALAVIQSWVAPAALALLPVSYLLFTRVLPSKEPPLPGSDATAFRRFLAGESTAMVLDQLGTTLLPVLVVAMVGSEAGAAFGLAWMMTNALDALVYGMGSSLVVEGSQPGADVRALYRALRRRVLLMLGGIVAVCELGAPLLLSVFGAQYADDATTVFRLLILASVPRALVVLAMCAARAERRIGWVVRVHLALAVLVPAGALALCQLVGLAGAGLAWAAAHVVVTLGVLLDEARDRAPAPVPAPAAASDTHETMVLTWRPTPLPSMVLPQHSGLVDANVTMSLSRVSEVTMSLSRLPFARAEQGHRGGSRRAGASAGSAEPDRPAKERPPRVGWRREEGIGEDTRLIARTRGHRRQR</sequence>
<evidence type="ECO:0008006" key="10">
    <source>
        <dbReference type="Google" id="ProtNLM"/>
    </source>
</evidence>
<accession>A0A937RLS4</accession>
<feature type="transmembrane region" description="Helical" evidence="7">
    <location>
        <begin position="145"/>
        <end position="166"/>
    </location>
</feature>
<dbReference type="GO" id="GO:0005886">
    <property type="term" value="C:plasma membrane"/>
    <property type="evidence" value="ECO:0007669"/>
    <property type="project" value="UniProtKB-SubCell"/>
</dbReference>
<dbReference type="AlphaFoldDB" id="A0A937RLS4"/>